<evidence type="ECO:0000256" key="2">
    <source>
        <dbReference type="ARBA" id="ARBA00022908"/>
    </source>
</evidence>
<sequence>MPKRVAPLTAAEVKALWTKGQPWRHADGGGLYLVVTGPKRAWWMLRYALAGKQREMGLGAADPDGRNGYTLAAARERAAEQRKHLRAGTDPLEHRRAAEAAAERAAGALRTFRECAEAFLAEKGPEWRNAKHRAQWGATLATYAYPTIGSLPVMSIGLDEVKRVLSPIWTLKPETAARVRGRMEAVLDFAAVHGWREGPNPARWKGNLSLSGLPSRAKVVPVERHPALPWPDVGAFMADLRAQRSTSARALEFLILTAARTGEIIGARWSEIDLAAALWTVPRDRMKAGREHRVPLSEPALAVLREVRPLCPEDVDGYLFPGQGQGNPLSGMTMLKLLGRMGRRDITPHGFRSTFRDWAGEATGHPGDVVEMALAHAVANKVEAAYRRGDLFAKRRHLMDDWATYCGSAKGEGSNTPG</sequence>
<gene>
    <name evidence="6" type="ORF">H7965_23755</name>
</gene>
<dbReference type="PROSITE" id="PS51898">
    <property type="entry name" value="TYR_RECOMBINASE"/>
    <property type="match status" value="1"/>
</dbReference>
<dbReference type="InterPro" id="IPR002104">
    <property type="entry name" value="Integrase_catalytic"/>
</dbReference>
<reference evidence="6" key="1">
    <citation type="submission" date="2020-08" db="EMBL/GenBank/DDBJ databases">
        <authorList>
            <person name="Hu Y."/>
            <person name="Nguyen S.V."/>
            <person name="Li F."/>
            <person name="Fanning S."/>
        </authorList>
    </citation>
    <scope>NUCLEOTIDE SEQUENCE</scope>
    <source>
        <strain evidence="6">SYSU D8009</strain>
    </source>
</reference>
<dbReference type="Gene3D" id="3.30.160.390">
    <property type="entry name" value="Integrase, DNA-binding domain"/>
    <property type="match status" value="1"/>
</dbReference>
<dbReference type="InterPro" id="IPR025166">
    <property type="entry name" value="Integrase_DNA_bind_dom"/>
</dbReference>
<comment type="caution">
    <text evidence="6">The sequence shown here is derived from an EMBL/GenBank/DDBJ whole genome shotgun (WGS) entry which is preliminary data.</text>
</comment>
<dbReference type="GO" id="GO:0006310">
    <property type="term" value="P:DNA recombination"/>
    <property type="evidence" value="ECO:0007669"/>
    <property type="project" value="UniProtKB-KW"/>
</dbReference>
<dbReference type="CDD" id="cd00801">
    <property type="entry name" value="INT_P4_C"/>
    <property type="match status" value="1"/>
</dbReference>
<keyword evidence="2" id="KW-0229">DNA integration</keyword>
<dbReference type="InterPro" id="IPR050808">
    <property type="entry name" value="Phage_Integrase"/>
</dbReference>
<protein>
    <submittedName>
        <fullName evidence="6">Tyrosine-type recombinase/integrase</fullName>
    </submittedName>
</protein>
<dbReference type="InterPro" id="IPR053876">
    <property type="entry name" value="Phage_int_M"/>
</dbReference>
<dbReference type="Gene3D" id="1.10.150.130">
    <property type="match status" value="1"/>
</dbReference>
<evidence type="ECO:0000256" key="4">
    <source>
        <dbReference type="ARBA" id="ARBA00023172"/>
    </source>
</evidence>
<dbReference type="InterPro" id="IPR010998">
    <property type="entry name" value="Integrase_recombinase_N"/>
</dbReference>
<dbReference type="PANTHER" id="PTHR30629:SF2">
    <property type="entry name" value="PROPHAGE INTEGRASE INTS-RELATED"/>
    <property type="match status" value="1"/>
</dbReference>
<dbReference type="Pfam" id="PF00589">
    <property type="entry name" value="Phage_integrase"/>
    <property type="match status" value="1"/>
</dbReference>
<dbReference type="EMBL" id="JACOMF010000049">
    <property type="protein sequence ID" value="MBC4018305.1"/>
    <property type="molecule type" value="Genomic_DNA"/>
</dbReference>
<evidence type="ECO:0000256" key="3">
    <source>
        <dbReference type="ARBA" id="ARBA00023125"/>
    </source>
</evidence>
<keyword evidence="3" id="KW-0238">DNA-binding</keyword>
<dbReference type="PANTHER" id="PTHR30629">
    <property type="entry name" value="PROPHAGE INTEGRASE"/>
    <property type="match status" value="1"/>
</dbReference>
<evidence type="ECO:0000313" key="6">
    <source>
        <dbReference type="EMBL" id="MBC4018305.1"/>
    </source>
</evidence>
<dbReference type="Pfam" id="PF13356">
    <property type="entry name" value="Arm-DNA-bind_3"/>
    <property type="match status" value="1"/>
</dbReference>
<dbReference type="GO" id="GO:0015074">
    <property type="term" value="P:DNA integration"/>
    <property type="evidence" value="ECO:0007669"/>
    <property type="project" value="UniProtKB-KW"/>
</dbReference>
<dbReference type="Pfam" id="PF22022">
    <property type="entry name" value="Phage_int_M"/>
    <property type="match status" value="1"/>
</dbReference>
<evidence type="ECO:0000256" key="1">
    <source>
        <dbReference type="ARBA" id="ARBA00008857"/>
    </source>
</evidence>
<dbReference type="GO" id="GO:0003677">
    <property type="term" value="F:DNA binding"/>
    <property type="evidence" value="ECO:0007669"/>
    <property type="project" value="UniProtKB-KW"/>
</dbReference>
<proteinExistence type="inferred from homology"/>
<feature type="domain" description="Tyr recombinase" evidence="5">
    <location>
        <begin position="223"/>
        <end position="399"/>
    </location>
</feature>
<dbReference type="AlphaFoldDB" id="A0A9X0R2D6"/>
<evidence type="ECO:0000313" key="7">
    <source>
        <dbReference type="Proteomes" id="UP000600101"/>
    </source>
</evidence>
<dbReference type="Proteomes" id="UP000600101">
    <property type="component" value="Unassembled WGS sequence"/>
</dbReference>
<accession>A0A9X0R2D6</accession>
<name>A0A9X0R2D6_9PROT</name>
<keyword evidence="7" id="KW-1185">Reference proteome</keyword>
<dbReference type="InterPro" id="IPR011010">
    <property type="entry name" value="DNA_brk_join_enz"/>
</dbReference>
<dbReference type="SUPFAM" id="SSF56349">
    <property type="entry name" value="DNA breaking-rejoining enzymes"/>
    <property type="match status" value="1"/>
</dbReference>
<dbReference type="Gene3D" id="1.10.443.10">
    <property type="entry name" value="Intergrase catalytic core"/>
    <property type="match status" value="1"/>
</dbReference>
<dbReference type="RefSeq" id="WP_186773059.1">
    <property type="nucleotide sequence ID" value="NZ_JACOMF010000049.1"/>
</dbReference>
<evidence type="ECO:0000259" key="5">
    <source>
        <dbReference type="PROSITE" id="PS51898"/>
    </source>
</evidence>
<comment type="similarity">
    <text evidence="1">Belongs to the 'phage' integrase family.</text>
</comment>
<dbReference type="InterPro" id="IPR013762">
    <property type="entry name" value="Integrase-like_cat_sf"/>
</dbReference>
<dbReference type="InterPro" id="IPR038488">
    <property type="entry name" value="Integrase_DNA-bd_sf"/>
</dbReference>
<keyword evidence="4" id="KW-0233">DNA recombination</keyword>
<organism evidence="6 7">
    <name type="scientific">Siccirubricoccus deserti</name>
    <dbReference type="NCBI Taxonomy" id="2013562"/>
    <lineage>
        <taxon>Bacteria</taxon>
        <taxon>Pseudomonadati</taxon>
        <taxon>Pseudomonadota</taxon>
        <taxon>Alphaproteobacteria</taxon>
        <taxon>Acetobacterales</taxon>
        <taxon>Roseomonadaceae</taxon>
        <taxon>Siccirubricoccus</taxon>
    </lineage>
</organism>